<organism evidence="2 3">
    <name type="scientific">Dokdonella koreensis DS-123</name>
    <dbReference type="NCBI Taxonomy" id="1300342"/>
    <lineage>
        <taxon>Bacteria</taxon>
        <taxon>Pseudomonadati</taxon>
        <taxon>Pseudomonadota</taxon>
        <taxon>Gammaproteobacteria</taxon>
        <taxon>Lysobacterales</taxon>
        <taxon>Rhodanobacteraceae</taxon>
        <taxon>Dokdonella</taxon>
    </lineage>
</organism>
<dbReference type="KEGG" id="dko:I596_443"/>
<name>A0A161HJ00_9GAMM</name>
<accession>A0A161HJ00</accession>
<feature type="compositionally biased region" description="Basic residues" evidence="1">
    <location>
        <begin position="1"/>
        <end position="27"/>
    </location>
</feature>
<evidence type="ECO:0000313" key="2">
    <source>
        <dbReference type="EMBL" id="ANB16480.1"/>
    </source>
</evidence>
<reference evidence="2 3" key="1">
    <citation type="submission" date="2016-04" db="EMBL/GenBank/DDBJ databases">
        <title>Complete genome sequence of Dokdonella koreensis DS-123T.</title>
        <authorList>
            <person name="Kim J.F."/>
            <person name="Lee H."/>
            <person name="Kwak M.-J."/>
        </authorList>
    </citation>
    <scope>NUCLEOTIDE SEQUENCE [LARGE SCALE GENOMIC DNA]</scope>
    <source>
        <strain evidence="2 3">DS-123</strain>
    </source>
</reference>
<dbReference type="EMBL" id="CP015249">
    <property type="protein sequence ID" value="ANB16480.1"/>
    <property type="molecule type" value="Genomic_DNA"/>
</dbReference>
<keyword evidence="3" id="KW-1185">Reference proteome</keyword>
<protein>
    <submittedName>
        <fullName evidence="2">Uncharacterized protein</fullName>
    </submittedName>
</protein>
<dbReference type="AlphaFoldDB" id="A0A161HJ00"/>
<proteinExistence type="predicted"/>
<sequence length="105" mass="11765">MGARARRIRRRRTRRAGTTRAALRARHVMPVTPPRGGPRSKTKGRRLPAEAGLRARGQGPGGPPSGRRFPEPGLQCMERRSFPHTAAGQRRIRTGFPFHFIFLFG</sequence>
<dbReference type="Proteomes" id="UP000076830">
    <property type="component" value="Chromosome"/>
</dbReference>
<evidence type="ECO:0000256" key="1">
    <source>
        <dbReference type="SAM" id="MobiDB-lite"/>
    </source>
</evidence>
<feature type="region of interest" description="Disordered" evidence="1">
    <location>
        <begin position="1"/>
        <end position="73"/>
    </location>
</feature>
<gene>
    <name evidence="2" type="ORF">I596_443</name>
</gene>
<evidence type="ECO:0000313" key="3">
    <source>
        <dbReference type="Proteomes" id="UP000076830"/>
    </source>
</evidence>